<protein>
    <submittedName>
        <fullName evidence="2 4">Uncharacterized protein</fullName>
    </submittedName>
</protein>
<organism evidence="2">
    <name type="scientific">Echinococcus granulosus</name>
    <name type="common">Hydatid tapeworm</name>
    <dbReference type="NCBI Taxonomy" id="6210"/>
    <lineage>
        <taxon>Eukaryota</taxon>
        <taxon>Metazoa</taxon>
        <taxon>Spiralia</taxon>
        <taxon>Lophotrochozoa</taxon>
        <taxon>Platyhelminthes</taxon>
        <taxon>Cestoda</taxon>
        <taxon>Eucestoda</taxon>
        <taxon>Cyclophyllidea</taxon>
        <taxon>Taeniidae</taxon>
        <taxon>Echinococcus</taxon>
        <taxon>Echinococcus granulosus group</taxon>
    </lineage>
</organism>
<accession>A0A068WG89</accession>
<dbReference type="EMBL" id="LK028579">
    <property type="protein sequence ID" value="CDS19129.1"/>
    <property type="molecule type" value="Genomic_DNA"/>
</dbReference>
<evidence type="ECO:0000313" key="3">
    <source>
        <dbReference type="Proteomes" id="UP000492820"/>
    </source>
</evidence>
<name>A0A068WG89_ECHGR</name>
<evidence type="ECO:0000256" key="1">
    <source>
        <dbReference type="SAM" id="MobiDB-lite"/>
    </source>
</evidence>
<dbReference type="WBParaSite" id="EgrG_000441400">
    <property type="protein sequence ID" value="EgrG_000441400"/>
    <property type="gene ID" value="EgrG_000441400"/>
</dbReference>
<feature type="region of interest" description="Disordered" evidence="1">
    <location>
        <begin position="105"/>
        <end position="166"/>
    </location>
</feature>
<proteinExistence type="predicted"/>
<reference evidence="2" key="2">
    <citation type="submission" date="2014-06" db="EMBL/GenBank/DDBJ databases">
        <authorList>
            <person name="Aslett M."/>
        </authorList>
    </citation>
    <scope>NUCLEOTIDE SEQUENCE</scope>
</reference>
<dbReference type="OrthoDB" id="10356329at2759"/>
<reference evidence="4" key="3">
    <citation type="submission" date="2020-10" db="UniProtKB">
        <authorList>
            <consortium name="WormBaseParasite"/>
        </authorList>
    </citation>
    <scope>IDENTIFICATION</scope>
</reference>
<reference evidence="2 3" key="1">
    <citation type="journal article" date="2013" name="Nature">
        <title>The genomes of four tapeworm species reveal adaptations to parasitism.</title>
        <authorList>
            <person name="Tsai I.J."/>
            <person name="Zarowiecki M."/>
            <person name="Holroyd N."/>
            <person name="Garciarrubio A."/>
            <person name="Sanchez-Flores A."/>
            <person name="Brooks K.L."/>
            <person name="Tracey A."/>
            <person name="Bobes R.J."/>
            <person name="Fragoso G."/>
            <person name="Sciutto E."/>
            <person name="Aslett M."/>
            <person name="Beasley H."/>
            <person name="Bennett H.M."/>
            <person name="Cai J."/>
            <person name="Camicia F."/>
            <person name="Clark R."/>
            <person name="Cucher M."/>
            <person name="De Silva N."/>
            <person name="Day T.A."/>
            <person name="Deplazes P."/>
            <person name="Estrada K."/>
            <person name="Fernandez C."/>
            <person name="Holland P.W."/>
            <person name="Hou J."/>
            <person name="Hu S."/>
            <person name="Huckvale T."/>
            <person name="Hung S.S."/>
            <person name="Kamenetzky L."/>
            <person name="Keane J.A."/>
            <person name="Kiss F."/>
            <person name="Koziol U."/>
            <person name="Lambert O."/>
            <person name="Liu K."/>
            <person name="Luo X."/>
            <person name="Luo Y."/>
            <person name="Macchiaroli N."/>
            <person name="Nichol S."/>
            <person name="Paps J."/>
            <person name="Parkinson J."/>
            <person name="Pouchkina-Stantcheva N."/>
            <person name="Riddiford N."/>
            <person name="Rosenzvit M."/>
            <person name="Salinas G."/>
            <person name="Wasmuth J.D."/>
            <person name="Zamanian M."/>
            <person name="Zheng Y."/>
            <person name="Cai X."/>
            <person name="Soberon X."/>
            <person name="Olson P.D."/>
            <person name="Laclette J.P."/>
            <person name="Brehm K."/>
            <person name="Berriman M."/>
            <person name="Garciarrubio A."/>
            <person name="Bobes R.J."/>
            <person name="Fragoso G."/>
            <person name="Sanchez-Flores A."/>
            <person name="Estrada K."/>
            <person name="Cevallos M.A."/>
            <person name="Morett E."/>
            <person name="Gonzalez V."/>
            <person name="Portillo T."/>
            <person name="Ochoa-Leyva A."/>
            <person name="Jose M.V."/>
            <person name="Sciutto E."/>
            <person name="Landa A."/>
            <person name="Jimenez L."/>
            <person name="Valdes V."/>
            <person name="Carrero J.C."/>
            <person name="Larralde C."/>
            <person name="Morales-Montor J."/>
            <person name="Limon-Lason J."/>
            <person name="Soberon X."/>
            <person name="Laclette J.P."/>
        </authorList>
    </citation>
    <scope>NUCLEOTIDE SEQUENCE [LARGE SCALE GENOMIC DNA]</scope>
</reference>
<sequence>MTKESIDSGLSSEQSQTSTSNCPPQQSLLSLRQYPLTAQASRHSQLLSPSAERNRTQLYAVVNPKDYRMSTGGGINPNNNNGQNTPSSTTAVATTLFPRCPSQIQQAPPRVHFRDTKGRPRFRHPSESTSVRAPPPFVRSFSSKAFEISDGLPPPPSVPRPSSPQHELAYRHRDTLLDKGIQCEPEAGITQQTKTHSNPLLSALLAAANATVNCPLGSSELDPALRRKPQFRAGTLPYWSDSEVNAYDSLDAFNAAPQNCLGMVGGSKAYPSASVVAAAATAAAMALAAVQSTSRGPTAKSLEPPMGTPMSRASLHLEDLTSEAAIMRSLTGQFADTSLYPRFPTSVDQRKSVNFDATSLQKPDIYGNAGVDITHFTSQAPPSTSLLDTNNQRVNIGPHYCKFVARMWNDIIIAYPKSFLICNCSLCALQDFRDY</sequence>
<evidence type="ECO:0000313" key="2">
    <source>
        <dbReference type="EMBL" id="CDS19129.1"/>
    </source>
</evidence>
<feature type="compositionally biased region" description="Polar residues" evidence="1">
    <location>
        <begin position="8"/>
        <end position="29"/>
    </location>
</feature>
<dbReference type="Proteomes" id="UP000492820">
    <property type="component" value="Unassembled WGS sequence"/>
</dbReference>
<feature type="region of interest" description="Disordered" evidence="1">
    <location>
        <begin position="1"/>
        <end position="29"/>
    </location>
</feature>
<evidence type="ECO:0000313" key="4">
    <source>
        <dbReference type="WBParaSite" id="EgrG_000441400"/>
    </source>
</evidence>
<feature type="compositionally biased region" description="Pro residues" evidence="1">
    <location>
        <begin position="152"/>
        <end position="162"/>
    </location>
</feature>
<dbReference type="AlphaFoldDB" id="A0A068WG89"/>
<gene>
    <name evidence="2" type="ORF">EgrG_000441400</name>
</gene>